<dbReference type="AlphaFoldDB" id="A0A0C2JI90"/>
<sequence>MKQKFEETKSDIPEYIHPSKILTTFARFKKLQAKNIISPEEIIKNDLLGHLETQSELVSGHRHTRQNDTALKKVKHKKCGKYGQLRVQNNIETCNCSKGYFGKYCSFNCSLDGSVLRCVNVEQTKGNIPEQRPELRRYRTNHLVFFYIFLFTGFFLRRHIVNYIRIIYRKSYQLAYILQWKLQTEFDTP</sequence>
<keyword evidence="1" id="KW-1133">Transmembrane helix</keyword>
<protein>
    <recommendedName>
        <fullName evidence="4">EGF-like domain-containing protein</fullName>
    </recommendedName>
</protein>
<keyword evidence="1" id="KW-0472">Membrane</keyword>
<comment type="caution">
    <text evidence="2">The sequence shown here is derived from an EMBL/GenBank/DDBJ whole genome shotgun (WGS) entry which is preliminary data.</text>
</comment>
<evidence type="ECO:0000313" key="3">
    <source>
        <dbReference type="Proteomes" id="UP000031668"/>
    </source>
</evidence>
<organism evidence="2 3">
    <name type="scientific">Thelohanellus kitauei</name>
    <name type="common">Myxosporean</name>
    <dbReference type="NCBI Taxonomy" id="669202"/>
    <lineage>
        <taxon>Eukaryota</taxon>
        <taxon>Metazoa</taxon>
        <taxon>Cnidaria</taxon>
        <taxon>Myxozoa</taxon>
        <taxon>Myxosporea</taxon>
        <taxon>Bivalvulida</taxon>
        <taxon>Platysporina</taxon>
        <taxon>Myxobolidae</taxon>
        <taxon>Thelohanellus</taxon>
    </lineage>
</organism>
<evidence type="ECO:0000256" key="1">
    <source>
        <dbReference type="SAM" id="Phobius"/>
    </source>
</evidence>
<dbReference type="EMBL" id="JWZT01002637">
    <property type="protein sequence ID" value="KII69033.1"/>
    <property type="molecule type" value="Genomic_DNA"/>
</dbReference>
<dbReference type="Proteomes" id="UP000031668">
    <property type="component" value="Unassembled WGS sequence"/>
</dbReference>
<gene>
    <name evidence="2" type="ORF">RF11_05283</name>
</gene>
<evidence type="ECO:0008006" key="4">
    <source>
        <dbReference type="Google" id="ProtNLM"/>
    </source>
</evidence>
<evidence type="ECO:0000313" key="2">
    <source>
        <dbReference type="EMBL" id="KII69033.1"/>
    </source>
</evidence>
<accession>A0A0C2JI90</accession>
<keyword evidence="3" id="KW-1185">Reference proteome</keyword>
<proteinExistence type="predicted"/>
<name>A0A0C2JI90_THEKT</name>
<reference evidence="2 3" key="1">
    <citation type="journal article" date="2014" name="Genome Biol. Evol.">
        <title>The genome of the myxosporean Thelohanellus kitauei shows adaptations to nutrient acquisition within its fish host.</title>
        <authorList>
            <person name="Yang Y."/>
            <person name="Xiong J."/>
            <person name="Zhou Z."/>
            <person name="Huo F."/>
            <person name="Miao W."/>
            <person name="Ran C."/>
            <person name="Liu Y."/>
            <person name="Zhang J."/>
            <person name="Feng J."/>
            <person name="Wang M."/>
            <person name="Wang M."/>
            <person name="Wang L."/>
            <person name="Yao B."/>
        </authorList>
    </citation>
    <scope>NUCLEOTIDE SEQUENCE [LARGE SCALE GENOMIC DNA]</scope>
    <source>
        <strain evidence="2">Wuqing</strain>
    </source>
</reference>
<keyword evidence="1" id="KW-0812">Transmembrane</keyword>
<feature type="transmembrane region" description="Helical" evidence="1">
    <location>
        <begin position="142"/>
        <end position="160"/>
    </location>
</feature>